<feature type="transmembrane region" description="Helical" evidence="1">
    <location>
        <begin position="143"/>
        <end position="168"/>
    </location>
</feature>
<dbReference type="AlphaFoldDB" id="A0A0G4EYG4"/>
<dbReference type="Proteomes" id="UP000041254">
    <property type="component" value="Unassembled WGS sequence"/>
</dbReference>
<feature type="transmembrane region" description="Helical" evidence="1">
    <location>
        <begin position="59"/>
        <end position="78"/>
    </location>
</feature>
<organism evidence="2 3">
    <name type="scientific">Vitrella brassicaformis (strain CCMP3155)</name>
    <dbReference type="NCBI Taxonomy" id="1169540"/>
    <lineage>
        <taxon>Eukaryota</taxon>
        <taxon>Sar</taxon>
        <taxon>Alveolata</taxon>
        <taxon>Colpodellida</taxon>
        <taxon>Vitrellaceae</taxon>
        <taxon>Vitrella</taxon>
    </lineage>
</organism>
<sequence length="186" mass="21380">MATWWQHVWQHVWQHIWQWNCGRRRERRSQQRPLLGQMNLQPIPLRLDYAVSVLHSNPWSYVGITLVWSYVLIHLLYVGVCQSKQGPAICSQAVQRARAMQVPVVNDRLEEVLAGLLDLFLFGVGTMWAGYMSSNISDFLIGAVQLAIPVLGWVWSFIWGVMMIYQACVLPEFPDERREIMAAGAG</sequence>
<gene>
    <name evidence="2" type="ORF">Vbra_8516</name>
</gene>
<feature type="transmembrane region" description="Helical" evidence="1">
    <location>
        <begin position="112"/>
        <end position="131"/>
    </location>
</feature>
<dbReference type="OrthoDB" id="361532at2759"/>
<accession>A0A0G4EYG4</accession>
<dbReference type="InParanoid" id="A0A0G4EYG4"/>
<dbReference type="VEuPathDB" id="CryptoDB:Vbra_8516"/>
<reference evidence="2 3" key="1">
    <citation type="submission" date="2014-11" db="EMBL/GenBank/DDBJ databases">
        <authorList>
            <person name="Zhu J."/>
            <person name="Qi W."/>
            <person name="Song R."/>
        </authorList>
    </citation>
    <scope>NUCLEOTIDE SEQUENCE [LARGE SCALE GENOMIC DNA]</scope>
</reference>
<keyword evidence="1" id="KW-1133">Transmembrane helix</keyword>
<keyword evidence="3" id="KW-1185">Reference proteome</keyword>
<evidence type="ECO:0000313" key="2">
    <source>
        <dbReference type="EMBL" id="CEM04083.1"/>
    </source>
</evidence>
<protein>
    <submittedName>
        <fullName evidence="2">Uncharacterized protein</fullName>
    </submittedName>
</protein>
<proteinExistence type="predicted"/>
<evidence type="ECO:0000256" key="1">
    <source>
        <dbReference type="SAM" id="Phobius"/>
    </source>
</evidence>
<keyword evidence="1" id="KW-0472">Membrane</keyword>
<evidence type="ECO:0000313" key="3">
    <source>
        <dbReference type="Proteomes" id="UP000041254"/>
    </source>
</evidence>
<name>A0A0G4EYG4_VITBC</name>
<keyword evidence="1" id="KW-0812">Transmembrane</keyword>
<dbReference type="EMBL" id="CDMY01000347">
    <property type="protein sequence ID" value="CEM04083.1"/>
    <property type="molecule type" value="Genomic_DNA"/>
</dbReference>